<feature type="binding site" evidence="9">
    <location>
        <position position="66"/>
    </location>
    <ligand>
        <name>chlorophyll a</name>
        <dbReference type="ChEBI" id="CHEBI:58416"/>
        <label>1</label>
    </ligand>
</feature>
<dbReference type="Pfam" id="PF00504">
    <property type="entry name" value="Chloroa_b-bind"/>
    <property type="match status" value="1"/>
</dbReference>
<organism evidence="11 12">
    <name type="scientific">Cylindrotheca closterium</name>
    <dbReference type="NCBI Taxonomy" id="2856"/>
    <lineage>
        <taxon>Eukaryota</taxon>
        <taxon>Sar</taxon>
        <taxon>Stramenopiles</taxon>
        <taxon>Ochrophyta</taxon>
        <taxon>Bacillariophyta</taxon>
        <taxon>Bacillariophyceae</taxon>
        <taxon>Bacillariophycidae</taxon>
        <taxon>Bacillariales</taxon>
        <taxon>Bacillariaceae</taxon>
        <taxon>Cylindrotheca</taxon>
    </lineage>
</organism>
<keyword evidence="6" id="KW-0934">Plastid</keyword>
<keyword evidence="10" id="KW-0732">Signal</keyword>
<evidence type="ECO:0000313" key="12">
    <source>
        <dbReference type="Proteomes" id="UP001295423"/>
    </source>
</evidence>
<gene>
    <name evidence="11" type="ORF">CYCCA115_LOCUS16015</name>
</gene>
<feature type="signal peptide" evidence="10">
    <location>
        <begin position="1"/>
        <end position="15"/>
    </location>
</feature>
<keyword evidence="7" id="KW-0437">Light-harvesting polypeptide</keyword>
<feature type="binding site" evidence="9">
    <location>
        <position position="95"/>
    </location>
    <ligand>
        <name>chlorophyll a</name>
        <dbReference type="ChEBI" id="CHEBI:58416"/>
        <label>1</label>
    </ligand>
</feature>
<accession>A0AAD2JJE2</accession>
<reference evidence="11" key="1">
    <citation type="submission" date="2023-08" db="EMBL/GenBank/DDBJ databases">
        <authorList>
            <person name="Audoor S."/>
            <person name="Bilcke G."/>
        </authorList>
    </citation>
    <scope>NUCLEOTIDE SEQUENCE</scope>
</reference>
<evidence type="ECO:0000256" key="4">
    <source>
        <dbReference type="ARBA" id="ARBA00022528"/>
    </source>
</evidence>
<dbReference type="PANTHER" id="PTHR21649">
    <property type="entry name" value="CHLOROPHYLL A/B BINDING PROTEIN"/>
    <property type="match status" value="1"/>
</dbReference>
<feature type="binding site" description="axial binding residue" evidence="9">
    <location>
        <position position="163"/>
    </location>
    <ligand>
        <name>chlorophyll b</name>
        <dbReference type="ChEBI" id="CHEBI:61721"/>
        <label>1</label>
    </ligand>
    <ligandPart>
        <name>Mg</name>
        <dbReference type="ChEBI" id="CHEBI:25107"/>
    </ligandPart>
</feature>
<evidence type="ECO:0000256" key="6">
    <source>
        <dbReference type="ARBA" id="ARBA00022640"/>
    </source>
</evidence>
<dbReference type="InterPro" id="IPR022796">
    <property type="entry name" value="Chloroa_b-bind"/>
</dbReference>
<dbReference type="GO" id="GO:0009507">
    <property type="term" value="C:chloroplast"/>
    <property type="evidence" value="ECO:0007669"/>
    <property type="project" value="UniProtKB-SubCell"/>
</dbReference>
<comment type="subcellular location">
    <subcellularLocation>
        <location evidence="2">Plastid</location>
        <location evidence="2">Chloroplast</location>
    </subcellularLocation>
</comment>
<dbReference type="Gene3D" id="1.10.3460.10">
    <property type="entry name" value="Chlorophyll a/b binding protein domain"/>
    <property type="match status" value="1"/>
</dbReference>
<evidence type="ECO:0000256" key="1">
    <source>
        <dbReference type="ARBA" id="ARBA00004022"/>
    </source>
</evidence>
<dbReference type="SUPFAM" id="SSF103511">
    <property type="entry name" value="Chlorophyll a-b binding protein"/>
    <property type="match status" value="1"/>
</dbReference>
<evidence type="ECO:0000256" key="9">
    <source>
        <dbReference type="PIRSR" id="PIRSR601344-1"/>
    </source>
</evidence>
<keyword evidence="9" id="KW-0157">Chromophore</keyword>
<comment type="function">
    <text evidence="1">The light-harvesting complex (LHC) functions as a light receptor, it captures and delivers excitation energy to photosystems with which it is closely associated. Energy is transferred from the carotenoid and chlorophyll C (or B) to chlorophyll A and the photosynthetic reaction centers where it is used to synthesize ATP and reducing power.</text>
</comment>
<dbReference type="GO" id="GO:0016020">
    <property type="term" value="C:membrane"/>
    <property type="evidence" value="ECO:0007669"/>
    <property type="project" value="InterPro"/>
</dbReference>
<keyword evidence="9" id="KW-0148">Chlorophyll</keyword>
<feature type="binding site" evidence="9">
    <location>
        <position position="218"/>
    </location>
    <ligand>
        <name>chlorophyll a</name>
        <dbReference type="ChEBI" id="CHEBI:58416"/>
        <label>1</label>
    </ligand>
</feature>
<feature type="binding site" evidence="9">
    <location>
        <position position="201"/>
    </location>
    <ligand>
        <name>chlorophyll a</name>
        <dbReference type="ChEBI" id="CHEBI:58416"/>
        <label>1</label>
    </ligand>
</feature>
<evidence type="ECO:0000256" key="5">
    <source>
        <dbReference type="ARBA" id="ARBA00022531"/>
    </source>
</evidence>
<evidence type="ECO:0000313" key="11">
    <source>
        <dbReference type="EMBL" id="CAJ1955983.1"/>
    </source>
</evidence>
<evidence type="ECO:0000256" key="7">
    <source>
        <dbReference type="ARBA" id="ARBA00023243"/>
    </source>
</evidence>
<comment type="caution">
    <text evidence="11">The sequence shown here is derived from an EMBL/GenBank/DDBJ whole genome shotgun (WGS) entry which is preliminary data.</text>
</comment>
<evidence type="ECO:0000256" key="8">
    <source>
        <dbReference type="ARBA" id="ARBA00044011"/>
    </source>
</evidence>
<dbReference type="AlphaFoldDB" id="A0AAD2JJE2"/>
<dbReference type="GO" id="GO:0030076">
    <property type="term" value="C:light-harvesting complex"/>
    <property type="evidence" value="ECO:0007669"/>
    <property type="project" value="UniProtKB-KW"/>
</dbReference>
<protein>
    <submittedName>
        <fullName evidence="11">Uncharacterized protein</fullName>
    </submittedName>
</protein>
<comment type="similarity">
    <text evidence="3">Belongs to the fucoxanthin chlorophyll protein family.</text>
</comment>
<keyword evidence="12" id="KW-1185">Reference proteome</keyword>
<sequence>MKFSVATLLVGSAAAFAPVSVERSSTALNVEFNVPSQALPFKGVCAPDTLDGSLVGDAGFDPVGFSTAPFANWFDVGQKTSMSDLEWLREAEITHGRIAQLAVLGFIWPSVFGTFPGNEWSGVDAYSYTNPTESLSHVPVFATEQIAGFMIWVELYRVKCIREDGADRLPGDLRLGQGEGRANPFKLDYTPEEYEEKQLQEIKHCRLAMLGALGLWLQSVYSGTDIASQLGAAFEAPAYVAKAGYFLPEGI</sequence>
<feature type="binding site" description="axial binding residue" evidence="9">
    <location>
        <position position="169"/>
    </location>
    <ligand>
        <name>chlorophyll b</name>
        <dbReference type="ChEBI" id="CHEBI:61721"/>
        <label>1</label>
    </ligand>
    <ligandPart>
        <name>Mg</name>
        <dbReference type="ChEBI" id="CHEBI:25107"/>
    </ligandPart>
</feature>
<feature type="binding site" evidence="9">
    <location>
        <position position="92"/>
    </location>
    <ligand>
        <name>chlorophyll a</name>
        <dbReference type="ChEBI" id="CHEBI:58416"/>
        <label>1</label>
    </ligand>
</feature>
<dbReference type="GO" id="GO:0016168">
    <property type="term" value="F:chlorophyll binding"/>
    <property type="evidence" value="ECO:0007669"/>
    <property type="project" value="UniProtKB-KW"/>
</dbReference>
<dbReference type="EMBL" id="CAKOGP040001903">
    <property type="protein sequence ID" value="CAJ1955983.1"/>
    <property type="molecule type" value="Genomic_DNA"/>
</dbReference>
<proteinExistence type="inferred from homology"/>
<evidence type="ECO:0000256" key="2">
    <source>
        <dbReference type="ARBA" id="ARBA00004229"/>
    </source>
</evidence>
<dbReference type="GO" id="GO:0009765">
    <property type="term" value="P:photosynthesis, light harvesting"/>
    <property type="evidence" value="ECO:0007669"/>
    <property type="project" value="InterPro"/>
</dbReference>
<feature type="binding site" description="axial binding residue" evidence="9">
    <location>
        <position position="97"/>
    </location>
    <ligand>
        <name>chlorophyll b</name>
        <dbReference type="ChEBI" id="CHEBI:61721"/>
        <label>1</label>
    </ligand>
    <ligandPart>
        <name>Mg</name>
        <dbReference type="ChEBI" id="CHEBI:25107"/>
    </ligandPart>
</feature>
<dbReference type="InterPro" id="IPR001344">
    <property type="entry name" value="Chloro_AB-bd_pln"/>
</dbReference>
<keyword evidence="5" id="KW-0602">Photosynthesis</keyword>
<feature type="binding site" evidence="9">
    <location>
        <position position="135"/>
    </location>
    <ligand>
        <name>chlorophyll a</name>
        <dbReference type="ChEBI" id="CHEBI:58416"/>
        <label>1</label>
    </ligand>
</feature>
<evidence type="ECO:0000256" key="10">
    <source>
        <dbReference type="SAM" id="SignalP"/>
    </source>
</evidence>
<keyword evidence="4" id="KW-0150">Chloroplast</keyword>
<comment type="subunit">
    <text evidence="8">The LHC complex of chromophytic algae is composed of fucoxanthin, chlorophyll A and C bound non-covalently by fucoxanthin chlorophyll proteins (FCPs). The ratio of the pigments in LHC; fucoxanthin: chlorophyll C: chlorophyll A; (0.6-1): (0.1-0.3): (1).</text>
</comment>
<evidence type="ECO:0000256" key="3">
    <source>
        <dbReference type="ARBA" id="ARBA00005933"/>
    </source>
</evidence>
<name>A0AAD2JJE2_9STRA</name>
<dbReference type="Proteomes" id="UP001295423">
    <property type="component" value="Unassembled WGS sequence"/>
</dbReference>
<feature type="chain" id="PRO_5042292253" evidence="10">
    <location>
        <begin position="16"/>
        <end position="251"/>
    </location>
</feature>
<feature type="binding site" evidence="9">
    <location>
        <position position="206"/>
    </location>
    <ligand>
        <name>chlorophyll a</name>
        <dbReference type="ChEBI" id="CHEBI:58416"/>
        <label>1</label>
    </ligand>
</feature>